<reference evidence="2 3" key="1">
    <citation type="submission" date="2018-11" db="EMBL/GenBank/DDBJ databases">
        <authorList>
            <consortium name="Pathogen Informatics"/>
        </authorList>
    </citation>
    <scope>NUCLEOTIDE SEQUENCE [LARGE SCALE GENOMIC DNA]</scope>
</reference>
<dbReference type="OrthoDB" id="8069600at2759"/>
<organism evidence="2 3">
    <name type="scientific">Dibothriocephalus latus</name>
    <name type="common">Fish tapeworm</name>
    <name type="synonym">Diphyllobothrium latum</name>
    <dbReference type="NCBI Taxonomy" id="60516"/>
    <lineage>
        <taxon>Eukaryota</taxon>
        <taxon>Metazoa</taxon>
        <taxon>Spiralia</taxon>
        <taxon>Lophotrochozoa</taxon>
        <taxon>Platyhelminthes</taxon>
        <taxon>Cestoda</taxon>
        <taxon>Eucestoda</taxon>
        <taxon>Diphyllobothriidea</taxon>
        <taxon>Diphyllobothriidae</taxon>
        <taxon>Dibothriocephalus</taxon>
    </lineage>
</organism>
<feature type="region of interest" description="Disordered" evidence="1">
    <location>
        <begin position="17"/>
        <end position="40"/>
    </location>
</feature>
<accession>A0A3P7LI68</accession>
<evidence type="ECO:0000313" key="2">
    <source>
        <dbReference type="EMBL" id="VDN16595.1"/>
    </source>
</evidence>
<dbReference type="Proteomes" id="UP000281553">
    <property type="component" value="Unassembled WGS sequence"/>
</dbReference>
<dbReference type="AlphaFoldDB" id="A0A3P7LI68"/>
<keyword evidence="3" id="KW-1185">Reference proteome</keyword>
<dbReference type="EMBL" id="UYRU01066415">
    <property type="protein sequence ID" value="VDN16595.1"/>
    <property type="molecule type" value="Genomic_DNA"/>
</dbReference>
<sequence>MWYVCSGAAAHRLQTRDGADVVSRRGQPWPPSPSTQRVGRGLNARRDLNPVVDLQPDVIFITETGLHTDVMDAEIVPGAYQIFRRDGLCKGGGGIIVFVRMGLVASESKISYSYDC</sequence>
<name>A0A3P7LI68_DIBLA</name>
<evidence type="ECO:0000256" key="1">
    <source>
        <dbReference type="SAM" id="MobiDB-lite"/>
    </source>
</evidence>
<evidence type="ECO:0000313" key="3">
    <source>
        <dbReference type="Proteomes" id="UP000281553"/>
    </source>
</evidence>
<proteinExistence type="predicted"/>
<protein>
    <submittedName>
        <fullName evidence="2">Uncharacterized protein</fullName>
    </submittedName>
</protein>
<gene>
    <name evidence="2" type="ORF">DILT_LOCUS12426</name>
</gene>